<proteinExistence type="predicted"/>
<reference evidence="1 2" key="1">
    <citation type="submission" date="2020-08" db="EMBL/GenBank/DDBJ databases">
        <authorList>
            <person name="Liu C."/>
            <person name="Sun Q."/>
        </authorList>
    </citation>
    <scope>NUCLEOTIDE SEQUENCE [LARGE SCALE GENOMIC DNA]</scope>
    <source>
        <strain evidence="1 2">NSJ-45</strain>
    </source>
</reference>
<dbReference type="EMBL" id="JACRWD010000006">
    <property type="protein sequence ID" value="MBC6004569.1"/>
    <property type="molecule type" value="Genomic_DNA"/>
</dbReference>
<organism evidence="1 2">
    <name type="scientific">Paeniclostridium hominis</name>
    <dbReference type="NCBI Taxonomy" id="2764329"/>
    <lineage>
        <taxon>Bacteria</taxon>
        <taxon>Bacillati</taxon>
        <taxon>Bacillota</taxon>
        <taxon>Clostridia</taxon>
        <taxon>Peptostreptococcales</taxon>
        <taxon>Peptostreptococcaceae</taxon>
        <taxon>Paeniclostridium</taxon>
    </lineage>
</organism>
<protein>
    <submittedName>
        <fullName evidence="1">Uncharacterized protein</fullName>
    </submittedName>
</protein>
<gene>
    <name evidence="1" type="ORF">H8891_12255</name>
</gene>
<evidence type="ECO:0000313" key="2">
    <source>
        <dbReference type="Proteomes" id="UP000611796"/>
    </source>
</evidence>
<dbReference type="RefSeq" id="WP_057537353.1">
    <property type="nucleotide sequence ID" value="NZ_JACRWD010000006.1"/>
</dbReference>
<name>A0ABR7K644_9FIRM</name>
<accession>A0ABR7K644</accession>
<sequence>MYKDTITLAQLLREVYDDTDLGKSGVNMSKTTKDNMIEKLRAIGKSLGIDVEKYRIKNRYKIPRIIADILQIYLTVDSSKGSFISKINTKQYEKITKEEKIEFLNKVIITLEDKYKNDENYTNIQPDIEHIKNTVMLEIEFSHGEREVIEDIKREITDKIDLCFREYTDIKPDDGLIRVNDEIYTKSIKFQKITSDEKGRLDVLSEYDKMIFIRHLKERIDQSIEEWKELIRLANEIKNAEIDNIVEVDEDMNNEKFVVEGRELLRRSIDEYKIESMQKYKNKKIEHDEDMEQILKDIKKEIDSRYK</sequence>
<dbReference type="Proteomes" id="UP000611796">
    <property type="component" value="Unassembled WGS sequence"/>
</dbReference>
<evidence type="ECO:0000313" key="1">
    <source>
        <dbReference type="EMBL" id="MBC6004569.1"/>
    </source>
</evidence>
<keyword evidence="2" id="KW-1185">Reference proteome</keyword>
<comment type="caution">
    <text evidence="1">The sequence shown here is derived from an EMBL/GenBank/DDBJ whole genome shotgun (WGS) entry which is preliminary data.</text>
</comment>